<sequence length="222" mass="23860">MPEMEQATQGTAFVKVQDVKKVYGAGGALTQALRGATLEVPQGEVCVILGASGSGKSTLLNIIGGLEPADAGGVSVGEWDLTDKGQRELVEYRRSMLGFVFQSYNLIGNLTVRENVAVCRYLSADPLDEGALLDACGLAGLERRYPPQLSGGQQQRVSIARALIKNPPLLLCDEPTGALDSTTAKDVLALIERVNRRWGTTVLMVTHNEDIARMAHLVARLW</sequence>
<dbReference type="Gene3D" id="3.40.50.300">
    <property type="entry name" value="P-loop containing nucleotide triphosphate hydrolases"/>
    <property type="match status" value="1"/>
</dbReference>
<dbReference type="InterPro" id="IPR003439">
    <property type="entry name" value="ABC_transporter-like_ATP-bd"/>
</dbReference>
<dbReference type="InterPro" id="IPR017871">
    <property type="entry name" value="ABC_transporter-like_CS"/>
</dbReference>
<dbReference type="EMBL" id="CP063767">
    <property type="protein sequence ID" value="QOY61118.1"/>
    <property type="molecule type" value="Genomic_DNA"/>
</dbReference>
<evidence type="ECO:0000256" key="2">
    <source>
        <dbReference type="ARBA" id="ARBA00022741"/>
    </source>
</evidence>
<dbReference type="RefSeq" id="WP_194372177.1">
    <property type="nucleotide sequence ID" value="NZ_CP063767.1"/>
</dbReference>
<evidence type="ECO:0000259" key="4">
    <source>
        <dbReference type="PROSITE" id="PS50893"/>
    </source>
</evidence>
<dbReference type="PANTHER" id="PTHR24220">
    <property type="entry name" value="IMPORT ATP-BINDING PROTEIN"/>
    <property type="match status" value="1"/>
</dbReference>
<evidence type="ECO:0000256" key="1">
    <source>
        <dbReference type="ARBA" id="ARBA00022448"/>
    </source>
</evidence>
<dbReference type="SUPFAM" id="SSF52540">
    <property type="entry name" value="P-loop containing nucleoside triphosphate hydrolases"/>
    <property type="match status" value="1"/>
</dbReference>
<reference evidence="5 6" key="1">
    <citation type="submission" date="2020-10" db="EMBL/GenBank/DDBJ databases">
        <title>Olsenella immobilis sp.nov., isolated from the mud in a fermentation cellar used for the production of Chinese strong-flavoured liquor.</title>
        <authorList>
            <person name="Lu L."/>
        </authorList>
    </citation>
    <scope>NUCLEOTIDE SEQUENCE [LARGE SCALE GENOMIC DNA]</scope>
    <source>
        <strain evidence="5 6">LZLJ-2</strain>
    </source>
</reference>
<accession>A0A7S7MB18</accession>
<keyword evidence="6" id="KW-1185">Reference proteome</keyword>
<feature type="domain" description="ABC transporter" evidence="4">
    <location>
        <begin position="14"/>
        <end position="221"/>
    </location>
</feature>
<proteinExistence type="predicted"/>
<dbReference type="CDD" id="cd03255">
    <property type="entry name" value="ABC_MJ0796_LolCDE_FtsE"/>
    <property type="match status" value="1"/>
</dbReference>
<keyword evidence="3 5" id="KW-0067">ATP-binding</keyword>
<evidence type="ECO:0000313" key="6">
    <source>
        <dbReference type="Proteomes" id="UP000593735"/>
    </source>
</evidence>
<keyword evidence="2" id="KW-0547">Nucleotide-binding</keyword>
<dbReference type="GO" id="GO:0016887">
    <property type="term" value="F:ATP hydrolysis activity"/>
    <property type="evidence" value="ECO:0007669"/>
    <property type="project" value="InterPro"/>
</dbReference>
<dbReference type="KEGG" id="tio:INP52_02630"/>
<gene>
    <name evidence="5" type="ORF">INP52_02630</name>
</gene>
<evidence type="ECO:0000256" key="3">
    <source>
        <dbReference type="ARBA" id="ARBA00022840"/>
    </source>
</evidence>
<dbReference type="SMART" id="SM00382">
    <property type="entry name" value="AAA"/>
    <property type="match status" value="1"/>
</dbReference>
<dbReference type="PROSITE" id="PS00211">
    <property type="entry name" value="ABC_TRANSPORTER_1"/>
    <property type="match status" value="1"/>
</dbReference>
<dbReference type="Proteomes" id="UP000593735">
    <property type="component" value="Chromosome"/>
</dbReference>
<dbReference type="PROSITE" id="PS50893">
    <property type="entry name" value="ABC_TRANSPORTER_2"/>
    <property type="match status" value="1"/>
</dbReference>
<dbReference type="AlphaFoldDB" id="A0A7S7MB18"/>
<dbReference type="GO" id="GO:0005524">
    <property type="term" value="F:ATP binding"/>
    <property type="evidence" value="ECO:0007669"/>
    <property type="project" value="UniProtKB-KW"/>
</dbReference>
<protein>
    <submittedName>
        <fullName evidence="5">ABC transporter ATP-binding protein</fullName>
    </submittedName>
</protein>
<organism evidence="5 6">
    <name type="scientific">Thermophilibacter immobilis</name>
    <dbReference type="NCBI Taxonomy" id="2779519"/>
    <lineage>
        <taxon>Bacteria</taxon>
        <taxon>Bacillati</taxon>
        <taxon>Actinomycetota</taxon>
        <taxon>Coriobacteriia</taxon>
        <taxon>Coriobacteriales</taxon>
        <taxon>Atopobiaceae</taxon>
        <taxon>Thermophilibacter</taxon>
    </lineage>
</organism>
<dbReference type="InterPro" id="IPR003593">
    <property type="entry name" value="AAA+_ATPase"/>
</dbReference>
<dbReference type="PANTHER" id="PTHR24220:SF86">
    <property type="entry name" value="ABC TRANSPORTER ABCH.1"/>
    <property type="match status" value="1"/>
</dbReference>
<name>A0A7S7MB18_9ACTN</name>
<keyword evidence="1" id="KW-0813">Transport</keyword>
<dbReference type="InterPro" id="IPR015854">
    <property type="entry name" value="ABC_transpr_LolD-like"/>
</dbReference>
<evidence type="ECO:0000313" key="5">
    <source>
        <dbReference type="EMBL" id="QOY61118.1"/>
    </source>
</evidence>
<dbReference type="InterPro" id="IPR027417">
    <property type="entry name" value="P-loop_NTPase"/>
</dbReference>
<dbReference type="GO" id="GO:0005886">
    <property type="term" value="C:plasma membrane"/>
    <property type="evidence" value="ECO:0007669"/>
    <property type="project" value="TreeGrafter"/>
</dbReference>
<dbReference type="Pfam" id="PF00005">
    <property type="entry name" value="ABC_tran"/>
    <property type="match status" value="1"/>
</dbReference>
<dbReference type="InterPro" id="IPR017911">
    <property type="entry name" value="MacB-like_ATP-bd"/>
</dbReference>
<dbReference type="GO" id="GO:0022857">
    <property type="term" value="F:transmembrane transporter activity"/>
    <property type="evidence" value="ECO:0007669"/>
    <property type="project" value="TreeGrafter"/>
</dbReference>